<organism evidence="1 2">
    <name type="scientific">Zopfia rhizophila CBS 207.26</name>
    <dbReference type="NCBI Taxonomy" id="1314779"/>
    <lineage>
        <taxon>Eukaryota</taxon>
        <taxon>Fungi</taxon>
        <taxon>Dikarya</taxon>
        <taxon>Ascomycota</taxon>
        <taxon>Pezizomycotina</taxon>
        <taxon>Dothideomycetes</taxon>
        <taxon>Dothideomycetes incertae sedis</taxon>
        <taxon>Zopfiaceae</taxon>
        <taxon>Zopfia</taxon>
    </lineage>
</organism>
<proteinExistence type="predicted"/>
<dbReference type="EMBL" id="ML994620">
    <property type="protein sequence ID" value="KAF2189812.1"/>
    <property type="molecule type" value="Genomic_DNA"/>
</dbReference>
<evidence type="ECO:0000313" key="2">
    <source>
        <dbReference type="Proteomes" id="UP000800200"/>
    </source>
</evidence>
<keyword evidence="2" id="KW-1185">Reference proteome</keyword>
<evidence type="ECO:0000313" key="1">
    <source>
        <dbReference type="EMBL" id="KAF2189812.1"/>
    </source>
</evidence>
<accession>A0A6A6EG46</accession>
<dbReference type="PANTHER" id="PTHR42085:SF1">
    <property type="entry name" value="F-BOX DOMAIN-CONTAINING PROTEIN"/>
    <property type="match status" value="1"/>
</dbReference>
<sequence length="357" mass="41590">MKMLEVLDIAQKVASTTPSSSTDSPKSLSSFRLRESSYPYCTFPKFLSLPREIRDRIYAYILVSGEPIQPHLCTQGPNISFHDDNQEAHNAIYLRTQITLTSHQVRSESLQIFYGENTWSYGYDTAIYLERLSQLNRFSMIRHVMLPIQYKNEKSVQKILRNIHDNLAAQEEYAWTMKKNKFAAKLGMWGMKTELEVLREHPMYNVLWDVGIFLVLRKLSTAAADKEKENGNEGGGRTLTLRVSWTAWFDESDKNKYPRLLWFPKVVDGMGLKIEYLGSHEVIGDRSVGTWVGWMQKYQNREAKEIDREGTRGVERKEQVMKKALETYPEMMRMGMPSSTNYYRKRCEGGIEWFKVV</sequence>
<dbReference type="OrthoDB" id="62952at2759"/>
<reference evidence="1" key="1">
    <citation type="journal article" date="2020" name="Stud. Mycol.">
        <title>101 Dothideomycetes genomes: a test case for predicting lifestyles and emergence of pathogens.</title>
        <authorList>
            <person name="Haridas S."/>
            <person name="Albert R."/>
            <person name="Binder M."/>
            <person name="Bloem J."/>
            <person name="Labutti K."/>
            <person name="Salamov A."/>
            <person name="Andreopoulos B."/>
            <person name="Baker S."/>
            <person name="Barry K."/>
            <person name="Bills G."/>
            <person name="Bluhm B."/>
            <person name="Cannon C."/>
            <person name="Castanera R."/>
            <person name="Culley D."/>
            <person name="Daum C."/>
            <person name="Ezra D."/>
            <person name="Gonzalez J."/>
            <person name="Henrissat B."/>
            <person name="Kuo A."/>
            <person name="Liang C."/>
            <person name="Lipzen A."/>
            <person name="Lutzoni F."/>
            <person name="Magnuson J."/>
            <person name="Mondo S."/>
            <person name="Nolan M."/>
            <person name="Ohm R."/>
            <person name="Pangilinan J."/>
            <person name="Park H.-J."/>
            <person name="Ramirez L."/>
            <person name="Alfaro M."/>
            <person name="Sun H."/>
            <person name="Tritt A."/>
            <person name="Yoshinaga Y."/>
            <person name="Zwiers L.-H."/>
            <person name="Turgeon B."/>
            <person name="Goodwin S."/>
            <person name="Spatafora J."/>
            <person name="Crous P."/>
            <person name="Grigoriev I."/>
        </authorList>
    </citation>
    <scope>NUCLEOTIDE SEQUENCE</scope>
    <source>
        <strain evidence="1">CBS 207.26</strain>
    </source>
</reference>
<dbReference type="PANTHER" id="PTHR42085">
    <property type="entry name" value="F-BOX DOMAIN-CONTAINING PROTEIN"/>
    <property type="match status" value="1"/>
</dbReference>
<dbReference type="AlphaFoldDB" id="A0A6A6EG46"/>
<name>A0A6A6EG46_9PEZI</name>
<gene>
    <name evidence="1" type="ORF">K469DRAFT_701079</name>
</gene>
<dbReference type="Proteomes" id="UP000800200">
    <property type="component" value="Unassembled WGS sequence"/>
</dbReference>
<protein>
    <submittedName>
        <fullName evidence="1">Uncharacterized protein</fullName>
    </submittedName>
</protein>
<dbReference type="InterPro" id="IPR038883">
    <property type="entry name" value="AN11006-like"/>
</dbReference>